<evidence type="ECO:0000313" key="5">
    <source>
        <dbReference type="EMBL" id="ACQ93318.1"/>
    </source>
</evidence>
<keyword evidence="2" id="KW-0238">DNA-binding</keyword>
<dbReference type="CDD" id="cd06288">
    <property type="entry name" value="PBP1_sucrose_transcription_regulator"/>
    <property type="match status" value="1"/>
</dbReference>
<keyword evidence="6" id="KW-1185">Reference proteome</keyword>
<dbReference type="AlphaFoldDB" id="C4LFF1"/>
<dbReference type="KEGG" id="tau:Tola_1708"/>
<dbReference type="STRING" id="595494.Tola_1708"/>
<reference evidence="5 6" key="2">
    <citation type="journal article" date="2011" name="Stand. Genomic Sci.">
        <title>Complete genome sequence of Tolumonas auensis type strain (TA 4).</title>
        <authorList>
            <person name="Chertkov O."/>
            <person name="Copeland A."/>
            <person name="Lucas S."/>
            <person name="Lapidus A."/>
            <person name="Berry K.W."/>
            <person name="Detter J.C."/>
            <person name="Del Rio T.G."/>
            <person name="Hammon N."/>
            <person name="Dalin E."/>
            <person name="Tice H."/>
            <person name="Pitluck S."/>
            <person name="Richardson P."/>
            <person name="Bruce D."/>
            <person name="Goodwin L."/>
            <person name="Han C."/>
            <person name="Tapia R."/>
            <person name="Saunders E."/>
            <person name="Schmutz J."/>
            <person name="Brettin T."/>
            <person name="Larimer F."/>
            <person name="Land M."/>
            <person name="Hauser L."/>
            <person name="Spring S."/>
            <person name="Rohde M."/>
            <person name="Kyrpides N.C."/>
            <person name="Ivanova N."/>
            <person name="Goker M."/>
            <person name="Beller H.R."/>
            <person name="Klenk H.P."/>
            <person name="Woyke T."/>
        </authorList>
    </citation>
    <scope>NUCLEOTIDE SEQUENCE [LARGE SCALE GENOMIC DNA]</scope>
    <source>
        <strain evidence="6">DSM 9187 / TA4</strain>
    </source>
</reference>
<keyword evidence="1" id="KW-0805">Transcription regulation</keyword>
<dbReference type="RefSeq" id="WP_015878789.1">
    <property type="nucleotide sequence ID" value="NC_012691.1"/>
</dbReference>
<dbReference type="eggNOG" id="COG1609">
    <property type="taxonomic scope" value="Bacteria"/>
</dbReference>
<dbReference type="InterPro" id="IPR000843">
    <property type="entry name" value="HTH_LacI"/>
</dbReference>
<dbReference type="Gene3D" id="3.40.50.2300">
    <property type="match status" value="2"/>
</dbReference>
<dbReference type="SUPFAM" id="SSF53822">
    <property type="entry name" value="Periplasmic binding protein-like I"/>
    <property type="match status" value="1"/>
</dbReference>
<proteinExistence type="predicted"/>
<dbReference type="EMBL" id="CP001616">
    <property type="protein sequence ID" value="ACQ93318.1"/>
    <property type="molecule type" value="Genomic_DNA"/>
</dbReference>
<dbReference type="HOGENOM" id="CLU_037628_6_4_6"/>
<dbReference type="PANTHER" id="PTHR30146:SF145">
    <property type="entry name" value="RIBOSE OPERON REPRESSOR"/>
    <property type="match status" value="1"/>
</dbReference>
<protein>
    <submittedName>
        <fullName evidence="5">Transcriptional regulator, LacI family</fullName>
    </submittedName>
</protein>
<sequence>MRKKKVTMSDIATEAGVSQPTVSAILNGSDSIKVSEATRIKVLNKARELGYALKQNIRHSNMHPRIALVVNSLNMHDPFINAVSAAKTRAWELDYLLVVFDYEEDEELKQAIFSEIKEDDYQGMIFASNTPKSISPLDDAPQIPTVMLNCFCDVPSTTSAVVAADFLGGYRATDHLISRNYRYIAMITGESWSESSIQRQKGYQQALVNADIPANPDWIVEGNWSVKQSYLETLRLLELTPRPDAIFCASDLMAVGCYQAIAKKGLTIPDDIAVMGYDNQLLASELTPGLSSIDLPYDEMGRKAVELICKVSPEEALPLIKIEGELYIREST</sequence>
<dbReference type="Pfam" id="PF13377">
    <property type="entry name" value="Peripla_BP_3"/>
    <property type="match status" value="1"/>
</dbReference>
<dbReference type="SMART" id="SM00354">
    <property type="entry name" value="HTH_LACI"/>
    <property type="match status" value="1"/>
</dbReference>
<dbReference type="SUPFAM" id="SSF47413">
    <property type="entry name" value="lambda repressor-like DNA-binding domains"/>
    <property type="match status" value="1"/>
</dbReference>
<dbReference type="PROSITE" id="PS00356">
    <property type="entry name" value="HTH_LACI_1"/>
    <property type="match status" value="1"/>
</dbReference>
<dbReference type="InterPro" id="IPR028082">
    <property type="entry name" value="Peripla_BP_I"/>
</dbReference>
<organism evidence="5 6">
    <name type="scientific">Tolumonas auensis (strain DSM 9187 / NBRC 110442 / TA 4)</name>
    <dbReference type="NCBI Taxonomy" id="595494"/>
    <lineage>
        <taxon>Bacteria</taxon>
        <taxon>Pseudomonadati</taxon>
        <taxon>Pseudomonadota</taxon>
        <taxon>Gammaproteobacteria</taxon>
        <taxon>Aeromonadales</taxon>
        <taxon>Aeromonadaceae</taxon>
        <taxon>Tolumonas</taxon>
    </lineage>
</organism>
<keyword evidence="3" id="KW-0804">Transcription</keyword>
<dbReference type="PANTHER" id="PTHR30146">
    <property type="entry name" value="LACI-RELATED TRANSCRIPTIONAL REPRESSOR"/>
    <property type="match status" value="1"/>
</dbReference>
<name>C4LFF1_TOLAT</name>
<dbReference type="InterPro" id="IPR010982">
    <property type="entry name" value="Lambda_DNA-bd_dom_sf"/>
</dbReference>
<evidence type="ECO:0000256" key="3">
    <source>
        <dbReference type="ARBA" id="ARBA00023163"/>
    </source>
</evidence>
<evidence type="ECO:0000256" key="2">
    <source>
        <dbReference type="ARBA" id="ARBA00023125"/>
    </source>
</evidence>
<dbReference type="Proteomes" id="UP000009073">
    <property type="component" value="Chromosome"/>
</dbReference>
<evidence type="ECO:0000313" key="6">
    <source>
        <dbReference type="Proteomes" id="UP000009073"/>
    </source>
</evidence>
<dbReference type="GO" id="GO:0003700">
    <property type="term" value="F:DNA-binding transcription factor activity"/>
    <property type="evidence" value="ECO:0007669"/>
    <property type="project" value="TreeGrafter"/>
</dbReference>
<gene>
    <name evidence="5" type="ordered locus">Tola_1708</name>
</gene>
<evidence type="ECO:0000259" key="4">
    <source>
        <dbReference type="PROSITE" id="PS50932"/>
    </source>
</evidence>
<dbReference type="CDD" id="cd01392">
    <property type="entry name" value="HTH_LacI"/>
    <property type="match status" value="1"/>
</dbReference>
<dbReference type="Pfam" id="PF00356">
    <property type="entry name" value="LacI"/>
    <property type="match status" value="1"/>
</dbReference>
<dbReference type="PROSITE" id="PS50932">
    <property type="entry name" value="HTH_LACI_2"/>
    <property type="match status" value="1"/>
</dbReference>
<dbReference type="InterPro" id="IPR046335">
    <property type="entry name" value="LacI/GalR-like_sensor"/>
</dbReference>
<feature type="domain" description="HTH lacI-type" evidence="4">
    <location>
        <begin position="6"/>
        <end position="62"/>
    </location>
</feature>
<accession>C4LFF1</accession>
<reference evidence="6" key="1">
    <citation type="submission" date="2009-05" db="EMBL/GenBank/DDBJ databases">
        <title>Complete sequence of Tolumonas auensis DSM 9187.</title>
        <authorList>
            <consortium name="US DOE Joint Genome Institute"/>
            <person name="Lucas S."/>
            <person name="Copeland A."/>
            <person name="Lapidus A."/>
            <person name="Glavina del Rio T."/>
            <person name="Tice H."/>
            <person name="Bruce D."/>
            <person name="Goodwin L."/>
            <person name="Pitluck S."/>
            <person name="Chertkov O."/>
            <person name="Brettin T."/>
            <person name="Detter J.C."/>
            <person name="Han C."/>
            <person name="Larimer F."/>
            <person name="Land M."/>
            <person name="Hauser L."/>
            <person name="Kyrpides N."/>
            <person name="Mikhailova N."/>
            <person name="Spring S."/>
            <person name="Beller H."/>
        </authorList>
    </citation>
    <scope>NUCLEOTIDE SEQUENCE [LARGE SCALE GENOMIC DNA]</scope>
    <source>
        <strain evidence="6">DSM 9187 / TA4</strain>
    </source>
</reference>
<dbReference type="GO" id="GO:0000976">
    <property type="term" value="F:transcription cis-regulatory region binding"/>
    <property type="evidence" value="ECO:0007669"/>
    <property type="project" value="TreeGrafter"/>
</dbReference>
<evidence type="ECO:0000256" key="1">
    <source>
        <dbReference type="ARBA" id="ARBA00023015"/>
    </source>
</evidence>
<dbReference type="Gene3D" id="1.10.260.40">
    <property type="entry name" value="lambda repressor-like DNA-binding domains"/>
    <property type="match status" value="1"/>
</dbReference>